<organism evidence="1">
    <name type="scientific">Anthurium amnicola</name>
    <dbReference type="NCBI Taxonomy" id="1678845"/>
    <lineage>
        <taxon>Eukaryota</taxon>
        <taxon>Viridiplantae</taxon>
        <taxon>Streptophyta</taxon>
        <taxon>Embryophyta</taxon>
        <taxon>Tracheophyta</taxon>
        <taxon>Spermatophyta</taxon>
        <taxon>Magnoliopsida</taxon>
        <taxon>Liliopsida</taxon>
        <taxon>Araceae</taxon>
        <taxon>Pothoideae</taxon>
        <taxon>Potheae</taxon>
        <taxon>Anthurium</taxon>
    </lineage>
</organism>
<proteinExistence type="predicted"/>
<dbReference type="PANTHER" id="PTHR46912:SF1">
    <property type="entry name" value="HIGH MOBILITY GROUP B PROTEIN 13"/>
    <property type="match status" value="1"/>
</dbReference>
<dbReference type="EMBL" id="GDJX01013009">
    <property type="protein sequence ID" value="JAT54927.1"/>
    <property type="molecule type" value="Transcribed_RNA"/>
</dbReference>
<dbReference type="InterPro" id="IPR036910">
    <property type="entry name" value="HMG_box_dom_sf"/>
</dbReference>
<name>A0A1D1YJV2_9ARAE</name>
<evidence type="ECO:0000313" key="1">
    <source>
        <dbReference type="EMBL" id="JAT54927.1"/>
    </source>
</evidence>
<dbReference type="AlphaFoldDB" id="A0A1D1YJV2"/>
<dbReference type="InterPro" id="IPR044601">
    <property type="entry name" value="HMGB6/HMGB13"/>
</dbReference>
<dbReference type="Gene3D" id="1.10.30.10">
    <property type="entry name" value="High mobility group box domain"/>
    <property type="match status" value="1"/>
</dbReference>
<dbReference type="SUPFAM" id="SSF47095">
    <property type="entry name" value="HMG-box"/>
    <property type="match status" value="1"/>
</dbReference>
<dbReference type="GO" id="GO:0003677">
    <property type="term" value="F:DNA binding"/>
    <property type="evidence" value="ECO:0007669"/>
    <property type="project" value="InterPro"/>
</dbReference>
<protein>
    <submittedName>
        <fullName evidence="1">High mobility group B protein 13</fullName>
    </submittedName>
</protein>
<dbReference type="PANTHER" id="PTHR46912">
    <property type="entry name" value="HIGH MOBILITY GROUP B PROTEIN 13"/>
    <property type="match status" value="1"/>
</dbReference>
<accession>A0A1D1YJV2</accession>
<reference evidence="1" key="1">
    <citation type="submission" date="2015-07" db="EMBL/GenBank/DDBJ databases">
        <title>Transcriptome Assembly of Anthurium amnicola.</title>
        <authorList>
            <person name="Suzuki J."/>
        </authorList>
    </citation>
    <scope>NUCLEOTIDE SEQUENCE</scope>
</reference>
<sequence>MQSKKLEKKKHDLELLKSNFICQEYLLKFFPTSAKVKENTDGKFEDIFNILVAKWNNFSTEEQKLYLEKYQQDKNVSLQVVGQEEQVQKTMMELLQRYLQFREGMEIENREKK</sequence>
<gene>
    <name evidence="1" type="primary">HMGB13_0</name>
    <name evidence="1" type="ORF">g.105935</name>
</gene>